<keyword evidence="9 11" id="KW-0234">DNA repair</keyword>
<evidence type="ECO:0000256" key="1">
    <source>
        <dbReference type="ARBA" id="ARBA00022722"/>
    </source>
</evidence>
<dbReference type="PIRSF" id="PIRSF004985">
    <property type="entry name" value="Hlld_jn_rslvs_ar"/>
    <property type="match status" value="1"/>
</dbReference>
<dbReference type="InterPro" id="IPR011335">
    <property type="entry name" value="Restrct_endonuc-II-like"/>
</dbReference>
<feature type="active site" evidence="11">
    <location>
        <position position="30"/>
    </location>
</feature>
<dbReference type="AlphaFoldDB" id="A0A7C0Y201"/>
<keyword evidence="6 11" id="KW-0460">Magnesium</keyword>
<reference evidence="12" key="1">
    <citation type="journal article" date="2020" name="mSystems">
        <title>Genome- and Community-Level Interaction Insights into Carbon Utilization and Element Cycling Functions of Hydrothermarchaeota in Hydrothermal Sediment.</title>
        <authorList>
            <person name="Zhou Z."/>
            <person name="Liu Y."/>
            <person name="Xu W."/>
            <person name="Pan J."/>
            <person name="Luo Z.H."/>
            <person name="Li M."/>
        </authorList>
    </citation>
    <scope>NUCLEOTIDE SEQUENCE [LARGE SCALE GENOMIC DNA]</scope>
    <source>
        <strain evidence="12">HyVt-151</strain>
    </source>
</reference>
<evidence type="ECO:0000256" key="8">
    <source>
        <dbReference type="ARBA" id="ARBA00023172"/>
    </source>
</evidence>
<evidence type="ECO:0000256" key="2">
    <source>
        <dbReference type="ARBA" id="ARBA00022723"/>
    </source>
</evidence>
<dbReference type="InterPro" id="IPR014428">
    <property type="entry name" value="Hjc_arc"/>
</dbReference>
<accession>A0A7C0Y201</accession>
<evidence type="ECO:0000256" key="10">
    <source>
        <dbReference type="ARBA" id="ARBA00029354"/>
    </source>
</evidence>
<comment type="similarity">
    <text evidence="11">Belongs to the Holliday junction resolvase Hjc family.</text>
</comment>
<evidence type="ECO:0000256" key="5">
    <source>
        <dbReference type="ARBA" id="ARBA00022801"/>
    </source>
</evidence>
<keyword evidence="4 11" id="KW-0227">DNA damage</keyword>
<name>A0A7C0Y201_THELI</name>
<evidence type="ECO:0000256" key="9">
    <source>
        <dbReference type="ARBA" id="ARBA00023204"/>
    </source>
</evidence>
<feature type="binding site" evidence="11">
    <location>
        <position position="34"/>
    </location>
    <ligand>
        <name>Mg(2+)</name>
        <dbReference type="ChEBI" id="CHEBI:18420"/>
    </ligand>
</feature>
<comment type="cofactor">
    <cofactor evidence="11">
        <name>Mg(2+)</name>
        <dbReference type="ChEBI" id="CHEBI:18420"/>
    </cofactor>
    <text evidence="11">Binds 1 Mg(2+) ion per subunit.</text>
</comment>
<keyword evidence="3 11" id="KW-0255">Endonuclease</keyword>
<keyword evidence="5 11" id="KW-0378">Hydrolase</keyword>
<organism evidence="12">
    <name type="scientific">Thermococcus litoralis</name>
    <dbReference type="NCBI Taxonomy" id="2265"/>
    <lineage>
        <taxon>Archaea</taxon>
        <taxon>Methanobacteriati</taxon>
        <taxon>Methanobacteriota</taxon>
        <taxon>Thermococci</taxon>
        <taxon>Thermococcales</taxon>
        <taxon>Thermococcaceae</taxon>
        <taxon>Thermococcus</taxon>
    </lineage>
</organism>
<dbReference type="NCBIfam" id="NF040854">
    <property type="entry name" value="Hol_resolv_Hjc"/>
    <property type="match status" value="1"/>
</dbReference>
<comment type="catalytic activity">
    <reaction evidence="10 11">
        <text>Endonucleolytic cleavage at a junction such as a reciprocal single-stranded crossover between two homologous DNA duplexes (Holliday junction).</text>
        <dbReference type="EC" id="3.1.21.10"/>
    </reaction>
</comment>
<dbReference type="PANTHER" id="PTHR39651">
    <property type="entry name" value="HOLLIDAY JUNCTION RESOLVASE HJC"/>
    <property type="match status" value="1"/>
</dbReference>
<dbReference type="GO" id="GO:0006310">
    <property type="term" value="P:DNA recombination"/>
    <property type="evidence" value="ECO:0007669"/>
    <property type="project" value="UniProtKB-UniRule"/>
</dbReference>
<dbReference type="Gene3D" id="3.40.1350.10">
    <property type="match status" value="1"/>
</dbReference>
<keyword evidence="2 11" id="KW-0479">Metal-binding</keyword>
<gene>
    <name evidence="11" type="primary">hjc</name>
    <name evidence="12" type="ORF">ENF72_02295</name>
</gene>
<proteinExistence type="inferred from homology"/>
<evidence type="ECO:0000313" key="12">
    <source>
        <dbReference type="EMBL" id="HDD31442.1"/>
    </source>
</evidence>
<comment type="function">
    <text evidence="11">A structure-specific endonuclease that resolves Holliday junction (HJ) intermediates during genetic recombination. Cleaves 4-way DNA junctions introducing paired nicks in opposing strands, leaving a 5'-terminal phosphate and a 3'-terminal hydroxyl group that are subsequently ligated to produce recombinant products.</text>
</comment>
<evidence type="ECO:0000256" key="3">
    <source>
        <dbReference type="ARBA" id="ARBA00022759"/>
    </source>
</evidence>
<dbReference type="InterPro" id="IPR002732">
    <property type="entry name" value="Hjc"/>
</dbReference>
<evidence type="ECO:0000256" key="7">
    <source>
        <dbReference type="ARBA" id="ARBA00023125"/>
    </source>
</evidence>
<dbReference type="EC" id="3.1.21.10" evidence="11"/>
<dbReference type="Pfam" id="PF01870">
    <property type="entry name" value="Hjc"/>
    <property type="match status" value="1"/>
</dbReference>
<feature type="site" description="Transition state stabilizer" evidence="11">
    <location>
        <position position="49"/>
    </location>
</feature>
<dbReference type="EMBL" id="DQYG01000101">
    <property type="protein sequence ID" value="HDD31442.1"/>
    <property type="molecule type" value="Genomic_DNA"/>
</dbReference>
<evidence type="ECO:0000256" key="6">
    <source>
        <dbReference type="ARBA" id="ARBA00022842"/>
    </source>
</evidence>
<dbReference type="GO" id="GO:0008821">
    <property type="term" value="F:crossover junction DNA endonuclease activity"/>
    <property type="evidence" value="ECO:0007669"/>
    <property type="project" value="UniProtKB-UniRule"/>
</dbReference>
<feature type="binding site" evidence="11">
    <location>
        <position position="10"/>
    </location>
    <ligand>
        <name>Mg(2+)</name>
        <dbReference type="ChEBI" id="CHEBI:18420"/>
    </ligand>
</feature>
<dbReference type="Proteomes" id="UP000886210">
    <property type="component" value="Unassembled WGS sequence"/>
</dbReference>
<dbReference type="InterPro" id="IPR011856">
    <property type="entry name" value="tRNA_endonuc-like_dom_sf"/>
</dbReference>
<comment type="subunit">
    <text evidence="11">Homodimer.</text>
</comment>
<keyword evidence="7 11" id="KW-0238">DNA-binding</keyword>
<evidence type="ECO:0000256" key="4">
    <source>
        <dbReference type="ARBA" id="ARBA00022763"/>
    </source>
</evidence>
<dbReference type="GO" id="GO:0000287">
    <property type="term" value="F:magnesium ion binding"/>
    <property type="evidence" value="ECO:0007669"/>
    <property type="project" value="UniProtKB-UniRule"/>
</dbReference>
<feature type="binding site" evidence="11">
    <location>
        <position position="47"/>
    </location>
    <ligand>
        <name>Mg(2+)</name>
        <dbReference type="ChEBI" id="CHEBI:18420"/>
    </ligand>
</feature>
<keyword evidence="8 11" id="KW-0233">DNA recombination</keyword>
<dbReference type="CDD" id="cd00523">
    <property type="entry name" value="Holliday_junction_resolvase"/>
    <property type="match status" value="1"/>
</dbReference>
<dbReference type="GO" id="GO:0003677">
    <property type="term" value="F:DNA binding"/>
    <property type="evidence" value="ECO:0007669"/>
    <property type="project" value="UniProtKB-KW"/>
</dbReference>
<dbReference type="GO" id="GO:0006281">
    <property type="term" value="P:DNA repair"/>
    <property type="evidence" value="ECO:0007669"/>
    <property type="project" value="UniProtKB-UniRule"/>
</dbReference>
<dbReference type="PANTHER" id="PTHR39651:SF1">
    <property type="entry name" value="HOLLIDAY JUNCTION RESOLVASE HJC"/>
    <property type="match status" value="1"/>
</dbReference>
<dbReference type="HAMAP" id="MF_01490">
    <property type="entry name" value="HJ_Resolv_Hjc"/>
    <property type="match status" value="1"/>
</dbReference>
<sequence length="134" mass="15170">MRYRKGASAERELIKRLEKEGFAVLRSAGSKKVDIVAGNGKLYLCIEVKTTKNDKIYLSEDEVEKVKSFASTFGGKGIIAIKFINNGWYFFEVEKLKKSGKNYRITLQIAKHKAKTFDEILGKQKCLIEVIGSE</sequence>
<dbReference type="SUPFAM" id="SSF52980">
    <property type="entry name" value="Restriction endonuclease-like"/>
    <property type="match status" value="1"/>
</dbReference>
<evidence type="ECO:0000256" key="11">
    <source>
        <dbReference type="HAMAP-Rule" id="MF_01490"/>
    </source>
</evidence>
<comment type="caution">
    <text evidence="12">The sequence shown here is derived from an EMBL/GenBank/DDBJ whole genome shotgun (WGS) entry which is preliminary data.</text>
</comment>
<keyword evidence="1 11" id="KW-0540">Nuclease</keyword>
<protein>
    <recommendedName>
        <fullName evidence="11">Crossover junction endodeoxyribonuclease Hjc</fullName>
        <shortName evidence="11">Hjc</shortName>
        <ecNumber evidence="11">3.1.21.10</ecNumber>
    </recommendedName>
    <alternativeName>
        <fullName evidence="11">Holliday junction resolvase Hjc</fullName>
    </alternativeName>
</protein>